<dbReference type="AlphaFoldDB" id="A0A831RIQ2"/>
<feature type="compositionally biased region" description="Low complexity" evidence="1">
    <location>
        <begin position="83"/>
        <end position="99"/>
    </location>
</feature>
<feature type="region of interest" description="Disordered" evidence="1">
    <location>
        <begin position="38"/>
        <end position="136"/>
    </location>
</feature>
<name>A0A831RIQ2_9GAMM</name>
<feature type="chain" id="PRO_5032590090" description="DUF4124 domain-containing protein" evidence="2">
    <location>
        <begin position="25"/>
        <end position="156"/>
    </location>
</feature>
<evidence type="ECO:0008006" key="4">
    <source>
        <dbReference type="Google" id="ProtNLM"/>
    </source>
</evidence>
<feature type="compositionally biased region" description="Low complexity" evidence="1">
    <location>
        <begin position="39"/>
        <end position="51"/>
    </location>
</feature>
<dbReference type="Proteomes" id="UP000886251">
    <property type="component" value="Unassembled WGS sequence"/>
</dbReference>
<sequence>MPGLNRMGWRVVVLAWLPAVSAAATDDGGNWLQLRRLNQESSQQLESQQRPPRLDDGRRRALPGRDTETPEVTEKKLPPPQPDGQLYQQQRLQQRALQEQQRRRLITEQHRSQALENGVPGSDPAGAVRQQQFRMQQQNQLRGFQLQQQIQQGIRR</sequence>
<feature type="signal peptide" evidence="2">
    <location>
        <begin position="1"/>
        <end position="24"/>
    </location>
</feature>
<accession>A0A831RIQ2</accession>
<feature type="compositionally biased region" description="Basic and acidic residues" evidence="1">
    <location>
        <begin position="52"/>
        <end position="77"/>
    </location>
</feature>
<protein>
    <recommendedName>
        <fullName evidence="4">DUF4124 domain-containing protein</fullName>
    </recommendedName>
</protein>
<gene>
    <name evidence="3" type="ORF">ENI96_06000</name>
</gene>
<evidence type="ECO:0000256" key="2">
    <source>
        <dbReference type="SAM" id="SignalP"/>
    </source>
</evidence>
<organism evidence="3">
    <name type="scientific">Sedimenticola thiotaurini</name>
    <dbReference type="NCBI Taxonomy" id="1543721"/>
    <lineage>
        <taxon>Bacteria</taxon>
        <taxon>Pseudomonadati</taxon>
        <taxon>Pseudomonadota</taxon>
        <taxon>Gammaproteobacteria</taxon>
        <taxon>Chromatiales</taxon>
        <taxon>Sedimenticolaceae</taxon>
        <taxon>Sedimenticola</taxon>
    </lineage>
</organism>
<dbReference type="EMBL" id="DRKP01000066">
    <property type="protein sequence ID" value="HEB95967.1"/>
    <property type="molecule type" value="Genomic_DNA"/>
</dbReference>
<evidence type="ECO:0000256" key="1">
    <source>
        <dbReference type="SAM" id="MobiDB-lite"/>
    </source>
</evidence>
<evidence type="ECO:0000313" key="3">
    <source>
        <dbReference type="EMBL" id="HEB95967.1"/>
    </source>
</evidence>
<feature type="compositionally biased region" description="Basic and acidic residues" evidence="1">
    <location>
        <begin position="100"/>
        <end position="113"/>
    </location>
</feature>
<proteinExistence type="predicted"/>
<comment type="caution">
    <text evidence="3">The sequence shown here is derived from an EMBL/GenBank/DDBJ whole genome shotgun (WGS) entry which is preliminary data.</text>
</comment>
<reference evidence="3" key="1">
    <citation type="journal article" date="2020" name="mSystems">
        <title>Genome- and Community-Level Interaction Insights into Carbon Utilization and Element Cycling Functions of Hydrothermarchaeota in Hydrothermal Sediment.</title>
        <authorList>
            <person name="Zhou Z."/>
            <person name="Liu Y."/>
            <person name="Xu W."/>
            <person name="Pan J."/>
            <person name="Luo Z.H."/>
            <person name="Li M."/>
        </authorList>
    </citation>
    <scope>NUCLEOTIDE SEQUENCE [LARGE SCALE GENOMIC DNA]</scope>
    <source>
        <strain evidence="3">HyVt-443</strain>
    </source>
</reference>
<keyword evidence="2" id="KW-0732">Signal</keyword>